<protein>
    <submittedName>
        <fullName evidence="1">Uncharacterized protein</fullName>
    </submittedName>
</protein>
<name>A0A8H7QY23_9FUNG</name>
<keyword evidence="2" id="KW-1185">Reference proteome</keyword>
<proteinExistence type="predicted"/>
<dbReference type="OrthoDB" id="2232122at2759"/>
<dbReference type="EMBL" id="JAEPRD010000093">
    <property type="protein sequence ID" value="KAG2199666.1"/>
    <property type="molecule type" value="Genomic_DNA"/>
</dbReference>
<dbReference type="AlphaFoldDB" id="A0A8H7QY23"/>
<organism evidence="1 2">
    <name type="scientific">Mucor saturninus</name>
    <dbReference type="NCBI Taxonomy" id="64648"/>
    <lineage>
        <taxon>Eukaryota</taxon>
        <taxon>Fungi</taxon>
        <taxon>Fungi incertae sedis</taxon>
        <taxon>Mucoromycota</taxon>
        <taxon>Mucoromycotina</taxon>
        <taxon>Mucoromycetes</taxon>
        <taxon>Mucorales</taxon>
        <taxon>Mucorineae</taxon>
        <taxon>Mucoraceae</taxon>
        <taxon>Mucor</taxon>
    </lineage>
</organism>
<reference evidence="1" key="1">
    <citation type="submission" date="2020-12" db="EMBL/GenBank/DDBJ databases">
        <title>Metabolic potential, ecology and presence of endohyphal bacteria is reflected in genomic diversity of Mucoromycotina.</title>
        <authorList>
            <person name="Muszewska A."/>
            <person name="Okrasinska A."/>
            <person name="Steczkiewicz K."/>
            <person name="Drgas O."/>
            <person name="Orlowska M."/>
            <person name="Perlinska-Lenart U."/>
            <person name="Aleksandrzak-Piekarczyk T."/>
            <person name="Szatraj K."/>
            <person name="Zielenkiewicz U."/>
            <person name="Pilsyk S."/>
            <person name="Malc E."/>
            <person name="Mieczkowski P."/>
            <person name="Kruszewska J.S."/>
            <person name="Biernat P."/>
            <person name="Pawlowska J."/>
        </authorList>
    </citation>
    <scope>NUCLEOTIDE SEQUENCE</scope>
    <source>
        <strain evidence="1">WA0000017839</strain>
    </source>
</reference>
<dbReference type="Proteomes" id="UP000603453">
    <property type="component" value="Unassembled WGS sequence"/>
</dbReference>
<accession>A0A8H7QY23</accession>
<comment type="caution">
    <text evidence="1">The sequence shown here is derived from an EMBL/GenBank/DDBJ whole genome shotgun (WGS) entry which is preliminary data.</text>
</comment>
<sequence length="120" mass="13795">MPKQTNTGFAIQGFRRSVGKIQISVKQVLDTMFEEYTQVVTDLGLEEVIQNDDNLRIPKELNAIRNCLDMYDQEYMVKECIRGTVCGEGFATRQHLAGCIALWKSESYIDDELQEEIKKL</sequence>
<gene>
    <name evidence="1" type="ORF">INT47_005191</name>
</gene>
<evidence type="ECO:0000313" key="2">
    <source>
        <dbReference type="Proteomes" id="UP000603453"/>
    </source>
</evidence>
<evidence type="ECO:0000313" key="1">
    <source>
        <dbReference type="EMBL" id="KAG2199666.1"/>
    </source>
</evidence>